<organism evidence="6 7">
    <name type="scientific">Cucurbitaria berberidis CBS 394.84</name>
    <dbReference type="NCBI Taxonomy" id="1168544"/>
    <lineage>
        <taxon>Eukaryota</taxon>
        <taxon>Fungi</taxon>
        <taxon>Dikarya</taxon>
        <taxon>Ascomycota</taxon>
        <taxon>Pezizomycotina</taxon>
        <taxon>Dothideomycetes</taxon>
        <taxon>Pleosporomycetidae</taxon>
        <taxon>Pleosporales</taxon>
        <taxon>Pleosporineae</taxon>
        <taxon>Cucurbitariaceae</taxon>
        <taxon>Cucurbitaria</taxon>
    </lineage>
</organism>
<dbReference type="InterPro" id="IPR013785">
    <property type="entry name" value="Aldolase_TIM"/>
</dbReference>
<dbReference type="PRINTS" id="PR00743">
    <property type="entry name" value="GLHYDRLASE36"/>
</dbReference>
<dbReference type="AlphaFoldDB" id="A0A9P4L8B9"/>
<evidence type="ECO:0000256" key="3">
    <source>
        <dbReference type="ARBA" id="ARBA00022801"/>
    </source>
</evidence>
<dbReference type="PANTHER" id="PTHR43053:SF3">
    <property type="entry name" value="ALPHA-GALACTOSIDASE C-RELATED"/>
    <property type="match status" value="1"/>
</dbReference>
<gene>
    <name evidence="6" type="ORF">K460DRAFT_338548</name>
</gene>
<dbReference type="Gene3D" id="3.20.20.70">
    <property type="entry name" value="Aldolase class I"/>
    <property type="match status" value="1"/>
</dbReference>
<dbReference type="CDD" id="cd14791">
    <property type="entry name" value="GH36"/>
    <property type="match status" value="1"/>
</dbReference>
<evidence type="ECO:0000256" key="5">
    <source>
        <dbReference type="SAM" id="MobiDB-lite"/>
    </source>
</evidence>
<accession>A0A9P4L8B9</accession>
<dbReference type="Pfam" id="PF02065">
    <property type="entry name" value="Melibiase"/>
    <property type="match status" value="1"/>
</dbReference>
<reference evidence="6" key="1">
    <citation type="submission" date="2020-01" db="EMBL/GenBank/DDBJ databases">
        <authorList>
            <consortium name="DOE Joint Genome Institute"/>
            <person name="Haridas S."/>
            <person name="Albert R."/>
            <person name="Binder M."/>
            <person name="Bloem J."/>
            <person name="Labutti K."/>
            <person name="Salamov A."/>
            <person name="Andreopoulos B."/>
            <person name="Baker S.E."/>
            <person name="Barry K."/>
            <person name="Bills G."/>
            <person name="Bluhm B.H."/>
            <person name="Cannon C."/>
            <person name="Castanera R."/>
            <person name="Culley D.E."/>
            <person name="Daum C."/>
            <person name="Ezra D."/>
            <person name="Gonzalez J.B."/>
            <person name="Henrissat B."/>
            <person name="Kuo A."/>
            <person name="Liang C."/>
            <person name="Lipzen A."/>
            <person name="Lutzoni F."/>
            <person name="Magnuson J."/>
            <person name="Mondo S."/>
            <person name="Nolan M."/>
            <person name="Ohm R."/>
            <person name="Pangilinan J."/>
            <person name="Park H.-J."/>
            <person name="Ramirez L."/>
            <person name="Alfaro M."/>
            <person name="Sun H."/>
            <person name="Tritt A."/>
            <person name="Yoshinaga Y."/>
            <person name="Zwiers L.-H."/>
            <person name="Turgeon B.G."/>
            <person name="Goodwin S.B."/>
            <person name="Spatafora J.W."/>
            <person name="Crous P.W."/>
            <person name="Grigoriev I.V."/>
        </authorList>
    </citation>
    <scope>NUCLEOTIDE SEQUENCE</scope>
    <source>
        <strain evidence="6">CBS 394.84</strain>
    </source>
</reference>
<protein>
    <recommendedName>
        <fullName evidence="2">alpha-galactosidase</fullName>
        <ecNumber evidence="2">3.2.1.22</ecNumber>
    </recommendedName>
</protein>
<proteinExistence type="predicted"/>
<dbReference type="EC" id="3.2.1.22" evidence="2"/>
<keyword evidence="3 6" id="KW-0378">Hydrolase</keyword>
<dbReference type="SUPFAM" id="SSF51445">
    <property type="entry name" value="(Trans)glycosidases"/>
    <property type="match status" value="1"/>
</dbReference>
<sequence length="703" mass="79258">MTKTLLWETKTLSIEFIVAENGTVSINTIQPTGSYTTAREPDNSSLSIHQPRLSGEGNHNGSKTSKAFVSTYWSKRLTYVSHREWSEAGATYFEIKTENDGSDLSVVSNFTVFDGVPVLRAQTSVHNNSKESISLTSIPSLVVGGLTRGTDQWWNDFKLSVPNNSWFREAQWRNHSLPDIGLDHFLPGPCQASFATFSCSNLGTFSTGTYLPMGMLQKETSPDTWLWQVEHNGSWKWEIGDWGSQLYVALSGPTRNDHHWEQVLRPGESFTTVPAAICHLFEKPDAAFQALTAYRRRIRRFHQDNVDLPLIFNDYMNCLMGDPTEDKIRQLIKPATQAGAEYFVIDAGWYSNDSNWWDDIGLWEPSAKRFPSGFKTLTTELRASGLIPGLWVEPESIGVRSKIADQLPADAFFQQNGQRVVERDRYQLDFRHEAVKNHLDRVIDRLVTDLGVGYFKFDYNIEIIQGTDVNNCSPGAAQLDHNRAYLAWVTRLLDKYPTLVIESCSSGAQRMDYAMLSVHPLQSTSDQEDPVMYASIAAAVFTAVTPEQSATWAYPQKEWDDEINALTVVNSLLGRIHLSGRLDKLSDHQFALISEGMQVYKNIRQDLRTGLPFWPLGLPGWQDHWLSVGLICQKKTYLSVWRRGGETNCDLRIPHFAGQSKVKATLLYPSAFAAEAQWDASTGALRVTLPETTCARLFQVEID</sequence>
<evidence type="ECO:0000256" key="4">
    <source>
        <dbReference type="ARBA" id="ARBA00023295"/>
    </source>
</evidence>
<dbReference type="InterPro" id="IPR038417">
    <property type="entry name" value="Alpga-gal_N_sf"/>
</dbReference>
<evidence type="ECO:0000256" key="2">
    <source>
        <dbReference type="ARBA" id="ARBA00012755"/>
    </source>
</evidence>
<dbReference type="GO" id="GO:0004557">
    <property type="term" value="F:alpha-galactosidase activity"/>
    <property type="evidence" value="ECO:0007669"/>
    <property type="project" value="UniProtKB-EC"/>
</dbReference>
<feature type="compositionally biased region" description="Polar residues" evidence="5">
    <location>
        <begin position="34"/>
        <end position="48"/>
    </location>
</feature>
<comment type="catalytic activity">
    <reaction evidence="1">
        <text>Hydrolysis of terminal, non-reducing alpha-D-galactose residues in alpha-D-galactosides, including galactose oligosaccharides, galactomannans and galactolipids.</text>
        <dbReference type="EC" id="3.2.1.22"/>
    </reaction>
</comment>
<dbReference type="GeneID" id="63848306"/>
<evidence type="ECO:0000313" key="6">
    <source>
        <dbReference type="EMBL" id="KAF1845870.1"/>
    </source>
</evidence>
<dbReference type="EMBL" id="ML976616">
    <property type="protein sequence ID" value="KAF1845870.1"/>
    <property type="molecule type" value="Genomic_DNA"/>
</dbReference>
<keyword evidence="4" id="KW-0326">Glycosidase</keyword>
<dbReference type="InterPro" id="IPR002252">
    <property type="entry name" value="Glyco_hydro_36"/>
</dbReference>
<evidence type="ECO:0000313" key="7">
    <source>
        <dbReference type="Proteomes" id="UP000800039"/>
    </source>
</evidence>
<dbReference type="Gene3D" id="2.70.98.60">
    <property type="entry name" value="alpha-galactosidase from lactobacil brevis"/>
    <property type="match status" value="1"/>
</dbReference>
<dbReference type="InterPro" id="IPR017853">
    <property type="entry name" value="GH"/>
</dbReference>
<dbReference type="GO" id="GO:0016052">
    <property type="term" value="P:carbohydrate catabolic process"/>
    <property type="evidence" value="ECO:0007669"/>
    <property type="project" value="InterPro"/>
</dbReference>
<comment type="caution">
    <text evidence="6">The sequence shown here is derived from an EMBL/GenBank/DDBJ whole genome shotgun (WGS) entry which is preliminary data.</text>
</comment>
<name>A0A9P4L8B9_9PLEO</name>
<dbReference type="OrthoDB" id="5795902at2759"/>
<dbReference type="RefSeq" id="XP_040788433.1">
    <property type="nucleotide sequence ID" value="XM_040931054.1"/>
</dbReference>
<keyword evidence="7" id="KW-1185">Reference proteome</keyword>
<dbReference type="PANTHER" id="PTHR43053">
    <property type="entry name" value="GLYCOSIDASE FAMILY 31"/>
    <property type="match status" value="1"/>
</dbReference>
<dbReference type="Proteomes" id="UP000800039">
    <property type="component" value="Unassembled WGS sequence"/>
</dbReference>
<dbReference type="InterPro" id="IPR050985">
    <property type="entry name" value="Alpha-glycosidase_related"/>
</dbReference>
<evidence type="ECO:0000256" key="1">
    <source>
        <dbReference type="ARBA" id="ARBA00001255"/>
    </source>
</evidence>
<feature type="region of interest" description="Disordered" evidence="5">
    <location>
        <begin position="34"/>
        <end position="62"/>
    </location>
</feature>